<name>A0A7C4AG73_9BACT</name>
<evidence type="ECO:0000256" key="1">
    <source>
        <dbReference type="ARBA" id="ARBA00012528"/>
    </source>
</evidence>
<comment type="caution">
    <text evidence="5">The sequence shown here is derived from an EMBL/GenBank/DDBJ whole genome shotgun (WGS) entry which is preliminary data.</text>
</comment>
<keyword evidence="3" id="KW-0472">Membrane</keyword>
<dbReference type="CDD" id="cd01949">
    <property type="entry name" value="GGDEF"/>
    <property type="match status" value="1"/>
</dbReference>
<evidence type="ECO:0000259" key="4">
    <source>
        <dbReference type="PROSITE" id="PS50887"/>
    </source>
</evidence>
<reference evidence="5" key="1">
    <citation type="journal article" date="2020" name="mSystems">
        <title>Genome- and Community-Level Interaction Insights into Carbon Utilization and Element Cycling Functions of Hydrothermarchaeota in Hydrothermal Sediment.</title>
        <authorList>
            <person name="Zhou Z."/>
            <person name="Liu Y."/>
            <person name="Xu W."/>
            <person name="Pan J."/>
            <person name="Luo Z.H."/>
            <person name="Li M."/>
        </authorList>
    </citation>
    <scope>NUCLEOTIDE SEQUENCE [LARGE SCALE GENOMIC DNA]</scope>
    <source>
        <strain evidence="5">SpSt-413</strain>
    </source>
</reference>
<evidence type="ECO:0000256" key="2">
    <source>
        <dbReference type="ARBA" id="ARBA00034247"/>
    </source>
</evidence>
<evidence type="ECO:0000313" key="5">
    <source>
        <dbReference type="EMBL" id="HGG91875.1"/>
    </source>
</evidence>
<dbReference type="PANTHER" id="PTHR45138:SF9">
    <property type="entry name" value="DIGUANYLATE CYCLASE DGCM-RELATED"/>
    <property type="match status" value="1"/>
</dbReference>
<organism evidence="5">
    <name type="scientific">Fundidesulfovibrio putealis</name>
    <dbReference type="NCBI Taxonomy" id="270496"/>
    <lineage>
        <taxon>Bacteria</taxon>
        <taxon>Pseudomonadati</taxon>
        <taxon>Thermodesulfobacteriota</taxon>
        <taxon>Desulfovibrionia</taxon>
        <taxon>Desulfovibrionales</taxon>
        <taxon>Desulfovibrionaceae</taxon>
        <taxon>Fundidesulfovibrio</taxon>
    </lineage>
</organism>
<accession>A0A7C4AG73</accession>
<dbReference type="InterPro" id="IPR000160">
    <property type="entry name" value="GGDEF_dom"/>
</dbReference>
<comment type="catalytic activity">
    <reaction evidence="2">
        <text>2 GTP = 3',3'-c-di-GMP + 2 diphosphate</text>
        <dbReference type="Rhea" id="RHEA:24898"/>
        <dbReference type="ChEBI" id="CHEBI:33019"/>
        <dbReference type="ChEBI" id="CHEBI:37565"/>
        <dbReference type="ChEBI" id="CHEBI:58805"/>
        <dbReference type="EC" id="2.7.7.65"/>
    </reaction>
</comment>
<dbReference type="EMBL" id="DSRP01000199">
    <property type="protein sequence ID" value="HGG91875.1"/>
    <property type="molecule type" value="Genomic_DNA"/>
</dbReference>
<keyword evidence="3" id="KW-1133">Transmembrane helix</keyword>
<dbReference type="GO" id="GO:0052621">
    <property type="term" value="F:diguanylate cyclase activity"/>
    <property type="evidence" value="ECO:0007669"/>
    <property type="project" value="UniProtKB-EC"/>
</dbReference>
<dbReference type="NCBIfam" id="TIGR00254">
    <property type="entry name" value="GGDEF"/>
    <property type="match status" value="1"/>
</dbReference>
<dbReference type="FunFam" id="3.30.70.270:FF:000001">
    <property type="entry name" value="Diguanylate cyclase domain protein"/>
    <property type="match status" value="1"/>
</dbReference>
<sequence>MPHALETPDLGLYAYMLFGSMAAFAAFGWLLGREQERLERLAMLDELTGLANNRLFKRCMDECASSSARTGKPLSLMLVDLDHFKNINDTYGHQAGDLALKTAAMVLRRCVRNCDVAARVGGEEFAVILPHTATLEAAKAASRLLERLRATRVSLPDGRSIGLSASIGLAGGLSGQDESPTELFALADKALYQAKAEGRDRLVVA</sequence>
<dbReference type="SMART" id="SM00267">
    <property type="entry name" value="GGDEF"/>
    <property type="match status" value="1"/>
</dbReference>
<feature type="domain" description="GGDEF" evidence="4">
    <location>
        <begin position="72"/>
        <end position="205"/>
    </location>
</feature>
<gene>
    <name evidence="5" type="ORF">ENR59_02850</name>
</gene>
<dbReference type="InterPro" id="IPR050469">
    <property type="entry name" value="Diguanylate_Cyclase"/>
</dbReference>
<dbReference type="PROSITE" id="PS50887">
    <property type="entry name" value="GGDEF"/>
    <property type="match status" value="1"/>
</dbReference>
<dbReference type="EC" id="2.7.7.65" evidence="1"/>
<dbReference type="AlphaFoldDB" id="A0A7C4AG73"/>
<dbReference type="Gene3D" id="3.30.70.270">
    <property type="match status" value="1"/>
</dbReference>
<dbReference type="InterPro" id="IPR029787">
    <property type="entry name" value="Nucleotide_cyclase"/>
</dbReference>
<dbReference type="PANTHER" id="PTHR45138">
    <property type="entry name" value="REGULATORY COMPONENTS OF SENSORY TRANSDUCTION SYSTEM"/>
    <property type="match status" value="1"/>
</dbReference>
<dbReference type="GO" id="GO:1902201">
    <property type="term" value="P:negative regulation of bacterial-type flagellum-dependent cell motility"/>
    <property type="evidence" value="ECO:0007669"/>
    <property type="project" value="TreeGrafter"/>
</dbReference>
<dbReference type="Pfam" id="PF00990">
    <property type="entry name" value="GGDEF"/>
    <property type="match status" value="1"/>
</dbReference>
<evidence type="ECO:0000256" key="3">
    <source>
        <dbReference type="SAM" id="Phobius"/>
    </source>
</evidence>
<dbReference type="InterPro" id="IPR043128">
    <property type="entry name" value="Rev_trsase/Diguanyl_cyclase"/>
</dbReference>
<dbReference type="SUPFAM" id="SSF55073">
    <property type="entry name" value="Nucleotide cyclase"/>
    <property type="match status" value="1"/>
</dbReference>
<proteinExistence type="predicted"/>
<dbReference type="GO" id="GO:0005886">
    <property type="term" value="C:plasma membrane"/>
    <property type="evidence" value="ECO:0007669"/>
    <property type="project" value="TreeGrafter"/>
</dbReference>
<keyword evidence="3" id="KW-0812">Transmembrane</keyword>
<dbReference type="GO" id="GO:0043709">
    <property type="term" value="P:cell adhesion involved in single-species biofilm formation"/>
    <property type="evidence" value="ECO:0007669"/>
    <property type="project" value="TreeGrafter"/>
</dbReference>
<protein>
    <recommendedName>
        <fullName evidence="1">diguanylate cyclase</fullName>
        <ecNumber evidence="1">2.7.7.65</ecNumber>
    </recommendedName>
</protein>
<feature type="transmembrane region" description="Helical" evidence="3">
    <location>
        <begin position="12"/>
        <end position="31"/>
    </location>
</feature>